<dbReference type="CDD" id="cd11061">
    <property type="entry name" value="CYP67-like"/>
    <property type="match status" value="1"/>
</dbReference>
<dbReference type="EMBL" id="JAVRQU010000013">
    <property type="protein sequence ID" value="KAK5696117.1"/>
    <property type="molecule type" value="Genomic_DNA"/>
</dbReference>
<dbReference type="PRINTS" id="PR00385">
    <property type="entry name" value="P450"/>
</dbReference>
<feature type="binding site" description="axial binding residue" evidence="1">
    <location>
        <position position="456"/>
    </location>
    <ligand>
        <name>heme</name>
        <dbReference type="ChEBI" id="CHEBI:30413"/>
    </ligand>
    <ligandPart>
        <name>Fe</name>
        <dbReference type="ChEBI" id="CHEBI:18248"/>
    </ligandPart>
</feature>
<reference evidence="2" key="1">
    <citation type="submission" date="2023-08" db="EMBL/GenBank/DDBJ databases">
        <title>Black Yeasts Isolated from many extreme environments.</title>
        <authorList>
            <person name="Coleine C."/>
            <person name="Stajich J.E."/>
            <person name="Selbmann L."/>
        </authorList>
    </citation>
    <scope>NUCLEOTIDE SEQUENCE</scope>
    <source>
        <strain evidence="2">CCFEE 5810</strain>
    </source>
</reference>
<evidence type="ECO:0008006" key="4">
    <source>
        <dbReference type="Google" id="ProtNLM"/>
    </source>
</evidence>
<dbReference type="InterPro" id="IPR001128">
    <property type="entry name" value="Cyt_P450"/>
</dbReference>
<dbReference type="GO" id="GO:0020037">
    <property type="term" value="F:heme binding"/>
    <property type="evidence" value="ECO:0007669"/>
    <property type="project" value="InterPro"/>
</dbReference>
<dbReference type="GO" id="GO:0005506">
    <property type="term" value="F:iron ion binding"/>
    <property type="evidence" value="ECO:0007669"/>
    <property type="project" value="InterPro"/>
</dbReference>
<proteinExistence type="predicted"/>
<sequence length="520" mass="58979">MYGLLFGAAVILTTVSWIVGSRVWTYFRDEKSLRRFPGMDPLAPFTNLSFMLVAHRGFRSQRLQELHAKGIPVIRTGPNSLSYSDPAAIRDIYGHNTKCTKDESYAVQAGSHFHLADVVDKHEHARKRKVLSSAYALKNLEEWEFKVADKTERIIAQFDKRCCDAGHDEIVDYRPWTNFFALDAISDIGLSKSLGFLDAGNDRCLALSPDGSTYEVNYRECLYADSRANSVLGQTTKFYQHVKALSKAVSPYYRNLWNLSEGFTGIYTQLATDRLRRYNAGEKLDDFFEALMHDKNGSPHMLEWGEILAEVSIMMNAGSTTTAIAMTNILYLLLKNPVCMQRLREEIDEALDDDEVIAPYEKVKYLPYLRACLDESMRVFPPTSHGLARMTPPEGSTILGEYIAGRTTVSMSAYVAHRDPRIFPDPETYYPDRWLGEAGKDLGPYFIAFTAGARGCIGRNISYLEQTVLLASILHRYDVELAKPGFVPERLESNNLHPSELPVRLRRRERLHDNDVLITI</sequence>
<keyword evidence="1" id="KW-0408">Iron</keyword>
<dbReference type="Proteomes" id="UP001310594">
    <property type="component" value="Unassembled WGS sequence"/>
</dbReference>
<evidence type="ECO:0000313" key="3">
    <source>
        <dbReference type="Proteomes" id="UP001310594"/>
    </source>
</evidence>
<dbReference type="PRINTS" id="PR00463">
    <property type="entry name" value="EP450I"/>
</dbReference>
<dbReference type="PANTHER" id="PTHR24305:SF172">
    <property type="entry name" value="P450, PUTATIVE (EUROFUNG)-RELATED"/>
    <property type="match status" value="1"/>
</dbReference>
<keyword evidence="1" id="KW-0349">Heme</keyword>
<dbReference type="InterPro" id="IPR002401">
    <property type="entry name" value="Cyt_P450_E_grp-I"/>
</dbReference>
<keyword evidence="1" id="KW-0479">Metal-binding</keyword>
<evidence type="ECO:0000313" key="2">
    <source>
        <dbReference type="EMBL" id="KAK5696117.1"/>
    </source>
</evidence>
<dbReference type="AlphaFoldDB" id="A0AAN7W3L7"/>
<dbReference type="Gene3D" id="1.10.630.10">
    <property type="entry name" value="Cytochrome P450"/>
    <property type="match status" value="1"/>
</dbReference>
<dbReference type="PANTHER" id="PTHR24305">
    <property type="entry name" value="CYTOCHROME P450"/>
    <property type="match status" value="1"/>
</dbReference>
<gene>
    <name evidence="2" type="ORF">LTR97_008537</name>
</gene>
<comment type="cofactor">
    <cofactor evidence="1">
        <name>heme</name>
        <dbReference type="ChEBI" id="CHEBI:30413"/>
    </cofactor>
</comment>
<organism evidence="2 3">
    <name type="scientific">Elasticomyces elasticus</name>
    <dbReference type="NCBI Taxonomy" id="574655"/>
    <lineage>
        <taxon>Eukaryota</taxon>
        <taxon>Fungi</taxon>
        <taxon>Dikarya</taxon>
        <taxon>Ascomycota</taxon>
        <taxon>Pezizomycotina</taxon>
        <taxon>Dothideomycetes</taxon>
        <taxon>Dothideomycetidae</taxon>
        <taxon>Mycosphaerellales</taxon>
        <taxon>Teratosphaeriaceae</taxon>
        <taxon>Elasticomyces</taxon>
    </lineage>
</organism>
<comment type="caution">
    <text evidence="2">The sequence shown here is derived from an EMBL/GenBank/DDBJ whole genome shotgun (WGS) entry which is preliminary data.</text>
</comment>
<dbReference type="SUPFAM" id="SSF48264">
    <property type="entry name" value="Cytochrome P450"/>
    <property type="match status" value="1"/>
</dbReference>
<dbReference type="InterPro" id="IPR036396">
    <property type="entry name" value="Cyt_P450_sf"/>
</dbReference>
<accession>A0AAN7W3L7</accession>
<dbReference type="GO" id="GO:0004497">
    <property type="term" value="F:monooxygenase activity"/>
    <property type="evidence" value="ECO:0007669"/>
    <property type="project" value="InterPro"/>
</dbReference>
<name>A0AAN7W3L7_9PEZI</name>
<dbReference type="InterPro" id="IPR050121">
    <property type="entry name" value="Cytochrome_P450_monoxygenase"/>
</dbReference>
<dbReference type="Pfam" id="PF00067">
    <property type="entry name" value="p450"/>
    <property type="match status" value="1"/>
</dbReference>
<dbReference type="GO" id="GO:0016705">
    <property type="term" value="F:oxidoreductase activity, acting on paired donors, with incorporation or reduction of molecular oxygen"/>
    <property type="evidence" value="ECO:0007669"/>
    <property type="project" value="InterPro"/>
</dbReference>
<evidence type="ECO:0000256" key="1">
    <source>
        <dbReference type="PIRSR" id="PIRSR602401-1"/>
    </source>
</evidence>
<protein>
    <recommendedName>
        <fullName evidence="4">Cytochrome P450 monooxygenase</fullName>
    </recommendedName>
</protein>